<dbReference type="Proteomes" id="UP001500729">
    <property type="component" value="Unassembled WGS sequence"/>
</dbReference>
<comment type="caution">
    <text evidence="1">The sequence shown here is derived from an EMBL/GenBank/DDBJ whole genome shotgun (WGS) entry which is preliminary data.</text>
</comment>
<evidence type="ECO:0000313" key="2">
    <source>
        <dbReference type="Proteomes" id="UP001500729"/>
    </source>
</evidence>
<keyword evidence="2" id="KW-1185">Reference proteome</keyword>
<organism evidence="1 2">
    <name type="scientific">Saccharopolyspora erythraea</name>
    <name type="common">Streptomyces erythraeus</name>
    <dbReference type="NCBI Taxonomy" id="1836"/>
    <lineage>
        <taxon>Bacteria</taxon>
        <taxon>Bacillati</taxon>
        <taxon>Actinomycetota</taxon>
        <taxon>Actinomycetes</taxon>
        <taxon>Pseudonocardiales</taxon>
        <taxon>Pseudonocardiaceae</taxon>
        <taxon>Saccharopolyspora</taxon>
    </lineage>
</organism>
<dbReference type="InterPro" id="IPR045592">
    <property type="entry name" value="DUF6461"/>
</dbReference>
<dbReference type="RefSeq" id="WP_009949560.1">
    <property type="nucleotide sequence ID" value="NZ_BAAAGS010000003.1"/>
</dbReference>
<dbReference type="Pfam" id="PF20062">
    <property type="entry name" value="DUF6461"/>
    <property type="match status" value="1"/>
</dbReference>
<proteinExistence type="predicted"/>
<dbReference type="EMBL" id="BAAAGS010000003">
    <property type="protein sequence ID" value="GAA0511475.1"/>
    <property type="molecule type" value="Genomic_DNA"/>
</dbReference>
<protein>
    <submittedName>
        <fullName evidence="1">Uncharacterized protein</fullName>
    </submittedName>
</protein>
<name>A0ABN1C608_SACER</name>
<gene>
    <name evidence="1" type="ORF">GCM10009533_07940</name>
</gene>
<evidence type="ECO:0000313" key="1">
    <source>
        <dbReference type="EMBL" id="GAA0511475.1"/>
    </source>
</evidence>
<reference evidence="1 2" key="1">
    <citation type="journal article" date="2019" name="Int. J. Syst. Evol. Microbiol.">
        <title>The Global Catalogue of Microorganisms (GCM) 10K type strain sequencing project: providing services to taxonomists for standard genome sequencing and annotation.</title>
        <authorList>
            <consortium name="The Broad Institute Genomics Platform"/>
            <consortium name="The Broad Institute Genome Sequencing Center for Infectious Disease"/>
            <person name="Wu L."/>
            <person name="Ma J."/>
        </authorList>
    </citation>
    <scope>NUCLEOTIDE SEQUENCE [LARGE SCALE GENOMIC DNA]</scope>
    <source>
        <strain evidence="1 2">JCM 10303</strain>
    </source>
</reference>
<sequence length="308" mass="33440">MNDTDDLAWADAHPGADDHLEEIYCLTFIKGVGTEEALRRFGAFADTIAVRTPQEIGSLDNFEDGYPTMASALGLGEWTVVFEPSGFEGVHLVAALSCGTEAFSLLRHDYANPVAGYAVDGVLITGFDPLFPNHRYGADPDRLLPQMREVGFALGEDDDRFDNAFSRSLRLVERFTGALPTLQQLTAPLVSAHVEPWFSDAVRLEVTEQQAADAVAEVRRLAAKHGLTGTPGLADALAAASESTAPVRVSPESELGQHVRAWLAESHRASWSLNDHWARMSEAERYRGYDLGWLTKALGTALRTGNGG</sequence>
<accession>A0ABN1C608</accession>